<accession>A0A9W8ATB9</accession>
<evidence type="ECO:0000313" key="2">
    <source>
        <dbReference type="EMBL" id="KAJ1965456.1"/>
    </source>
</evidence>
<dbReference type="GO" id="GO:0006396">
    <property type="term" value="P:RNA processing"/>
    <property type="evidence" value="ECO:0007669"/>
    <property type="project" value="InterPro"/>
</dbReference>
<sequence>MATNETPQWANQVAQACLTQFQSLPKKGKPTMREGRPSAWTVLAGVVLENPEGQFCCVALGTGLKCLPESRLTTDGNVLHDAHAEVVARRSFLRYLYHQVQAALDTYIYDQSIFVAQESSVEAPSRRVLKLRNPAYKFHFYTSKIPCGDASMDKITQYDLLDAAKLQPNEQGPSDATTKQDSAHQAALQDIEPVTKKRRITNQVNHCLPFCRGRDNPHCLTALRTKPARKDAERTTSMSCSDKLMLWNAVGIQSALLSFFIEPIFLESVVIGEPFNHDAVAMALGGRLAPLLDDTAPIRLHKPKLVRATVKFPFQEPVGEDSASVLLSDSAIGWYYGSRESEVIVNGRRQGAVPDKQGKFSLKCRSRLCKRALWEEGFLVIFRPWLQRAKTEGWPRPELFESESRRLTYRETKQLATEYFEAKTWLYTNACRHWVRAPVSTESFIINDDQLWLDYICNV</sequence>
<keyword evidence="3" id="KW-1185">Reference proteome</keyword>
<dbReference type="OrthoDB" id="10268011at2759"/>
<evidence type="ECO:0000313" key="3">
    <source>
        <dbReference type="Proteomes" id="UP001150925"/>
    </source>
</evidence>
<dbReference type="GO" id="GO:0006382">
    <property type="term" value="P:adenosine to inosine editing"/>
    <property type="evidence" value="ECO:0007669"/>
    <property type="project" value="TreeGrafter"/>
</dbReference>
<comment type="caution">
    <text evidence="2">The sequence shown here is derived from an EMBL/GenBank/DDBJ whole genome shotgun (WGS) entry which is preliminary data.</text>
</comment>
<dbReference type="Pfam" id="PF02137">
    <property type="entry name" value="A_deamin"/>
    <property type="match status" value="1"/>
</dbReference>
<name>A0A9W8ATB9_9FUNG</name>
<dbReference type="GO" id="GO:0005737">
    <property type="term" value="C:cytoplasm"/>
    <property type="evidence" value="ECO:0007669"/>
    <property type="project" value="TreeGrafter"/>
</dbReference>
<dbReference type="AlphaFoldDB" id="A0A9W8ATB9"/>
<proteinExistence type="predicted"/>
<dbReference type="InterPro" id="IPR002466">
    <property type="entry name" value="A_deamin"/>
</dbReference>
<dbReference type="GO" id="GO:0003725">
    <property type="term" value="F:double-stranded RNA binding"/>
    <property type="evidence" value="ECO:0007669"/>
    <property type="project" value="TreeGrafter"/>
</dbReference>
<dbReference type="EMBL" id="JANBPY010000595">
    <property type="protein sequence ID" value="KAJ1965456.1"/>
    <property type="molecule type" value="Genomic_DNA"/>
</dbReference>
<dbReference type="PANTHER" id="PTHR10910:SF62">
    <property type="entry name" value="AT07585P-RELATED"/>
    <property type="match status" value="1"/>
</dbReference>
<dbReference type="Proteomes" id="UP001150925">
    <property type="component" value="Unassembled WGS sequence"/>
</dbReference>
<evidence type="ECO:0000259" key="1">
    <source>
        <dbReference type="PROSITE" id="PS50141"/>
    </source>
</evidence>
<dbReference type="PROSITE" id="PS50141">
    <property type="entry name" value="A_DEAMIN_EDITASE"/>
    <property type="match status" value="1"/>
</dbReference>
<dbReference type="GO" id="GO:0003726">
    <property type="term" value="F:double-stranded RNA adenosine deaminase activity"/>
    <property type="evidence" value="ECO:0007669"/>
    <property type="project" value="TreeGrafter"/>
</dbReference>
<dbReference type="SMART" id="SM00552">
    <property type="entry name" value="ADEAMc"/>
    <property type="match status" value="1"/>
</dbReference>
<reference evidence="2" key="1">
    <citation type="submission" date="2022-07" db="EMBL/GenBank/DDBJ databases">
        <title>Phylogenomic reconstructions and comparative analyses of Kickxellomycotina fungi.</title>
        <authorList>
            <person name="Reynolds N.K."/>
            <person name="Stajich J.E."/>
            <person name="Barry K."/>
            <person name="Grigoriev I.V."/>
            <person name="Crous P."/>
            <person name="Smith M.E."/>
        </authorList>
    </citation>
    <scope>NUCLEOTIDE SEQUENCE</scope>
    <source>
        <strain evidence="2">RSA 1196</strain>
    </source>
</reference>
<feature type="domain" description="A to I editase" evidence="1">
    <location>
        <begin position="59"/>
        <end position="444"/>
    </location>
</feature>
<dbReference type="PANTHER" id="PTHR10910">
    <property type="entry name" value="EUKARYOTE SPECIFIC DSRNA BINDING PROTEIN"/>
    <property type="match status" value="1"/>
</dbReference>
<organism evidence="2 3">
    <name type="scientific">Dispira parvispora</name>
    <dbReference type="NCBI Taxonomy" id="1520584"/>
    <lineage>
        <taxon>Eukaryota</taxon>
        <taxon>Fungi</taxon>
        <taxon>Fungi incertae sedis</taxon>
        <taxon>Zoopagomycota</taxon>
        <taxon>Kickxellomycotina</taxon>
        <taxon>Dimargaritomycetes</taxon>
        <taxon>Dimargaritales</taxon>
        <taxon>Dimargaritaceae</taxon>
        <taxon>Dispira</taxon>
    </lineage>
</organism>
<dbReference type="GO" id="GO:0005730">
    <property type="term" value="C:nucleolus"/>
    <property type="evidence" value="ECO:0007669"/>
    <property type="project" value="TreeGrafter"/>
</dbReference>
<protein>
    <recommendedName>
        <fullName evidence="1">A to I editase domain-containing protein</fullName>
    </recommendedName>
</protein>
<gene>
    <name evidence="2" type="ORF">IWQ62_002658</name>
</gene>
<dbReference type="GO" id="GO:0008251">
    <property type="term" value="F:tRNA-specific adenosine deaminase activity"/>
    <property type="evidence" value="ECO:0007669"/>
    <property type="project" value="TreeGrafter"/>
</dbReference>